<evidence type="ECO:0000313" key="2">
    <source>
        <dbReference type="Proteomes" id="UP001222296"/>
    </source>
</evidence>
<accession>A0AAJ6AC64</accession>
<protein>
    <submittedName>
        <fullName evidence="1">Uncharacterized protein</fullName>
    </submittedName>
</protein>
<sequence>MKPNKNHFWAVVSILATALLVFSIIVLDHRYDEKDAWEAATSVFTLLGVILTVGVIFTYVNLEKKAESVSQKYNQVYKQILTYEKKMNKELEEMKSNNQTLAQLLKETKIKEQYIAYIKHNIGDENVLRNNVNRTQQTADNYLLANIIKAKWNWEEGSKSGDKYNLIFAVEDLIDSYHQLIDFDDDIYCLYVKEFFNALDLLDRFCELNGEDKDFFEAKLINFLLAFIREDERNREKILSQSEIERYKTIYKKYVDVTTEHRFISVINNENKKRMKLSKVLGLKEKRNTIFKKVESVIESEEKN</sequence>
<proteinExistence type="predicted"/>
<evidence type="ECO:0000313" key="1">
    <source>
        <dbReference type="EMBL" id="WGE09753.1"/>
    </source>
</evidence>
<dbReference type="EMBL" id="CP121769">
    <property type="protein sequence ID" value="WGE09753.1"/>
    <property type="molecule type" value="Genomic_DNA"/>
</dbReference>
<organism evidence="1 2">
    <name type="scientific">Glaesserella parasuis</name>
    <name type="common">Haemophilus parasuis</name>
    <dbReference type="NCBI Taxonomy" id="738"/>
    <lineage>
        <taxon>Bacteria</taxon>
        <taxon>Pseudomonadati</taxon>
        <taxon>Pseudomonadota</taxon>
        <taxon>Gammaproteobacteria</taxon>
        <taxon>Pasteurellales</taxon>
        <taxon>Pasteurellaceae</taxon>
        <taxon>Glaesserella</taxon>
    </lineage>
</organism>
<name>A0AAJ6AC64_GLAPU</name>
<dbReference type="AlphaFoldDB" id="A0AAJ6AC64"/>
<dbReference type="RefSeq" id="WP_075604872.1">
    <property type="nucleotide sequence ID" value="NZ_CP121769.1"/>
</dbReference>
<reference evidence="1" key="1">
    <citation type="submission" date="2023-04" db="EMBL/GenBank/DDBJ databases">
        <title>Molecular characterization of the Integrative and Conjugative elements harboring multidrug-resistance gene from Glaesserella (Haemophilus) parasuis.</title>
        <authorList>
            <person name="Che Y."/>
            <person name="Zhou L."/>
        </authorList>
    </citation>
    <scope>NUCLEOTIDE SEQUENCE</scope>
    <source>
        <strain evidence="1">Z44</strain>
    </source>
</reference>
<dbReference type="Proteomes" id="UP001222296">
    <property type="component" value="Chromosome"/>
</dbReference>
<gene>
    <name evidence="1" type="ORF">QBL01_11095</name>
</gene>